<comment type="caution">
    <text evidence="3">The sequence shown here is derived from an EMBL/GenBank/DDBJ whole genome shotgun (WGS) entry which is preliminary data.</text>
</comment>
<evidence type="ECO:0000256" key="1">
    <source>
        <dbReference type="SAM" id="MobiDB-lite"/>
    </source>
</evidence>
<dbReference type="EMBL" id="JAGFBR010000010">
    <property type="protein sequence ID" value="KAH0460472.1"/>
    <property type="molecule type" value="Genomic_DNA"/>
</dbReference>
<accession>A0AAV7GY55</accession>
<gene>
    <name evidence="3" type="ORF">IEQ34_011135</name>
</gene>
<evidence type="ECO:0000256" key="2">
    <source>
        <dbReference type="SAM" id="Phobius"/>
    </source>
</evidence>
<keyword evidence="4" id="KW-1185">Reference proteome</keyword>
<evidence type="ECO:0000313" key="4">
    <source>
        <dbReference type="Proteomes" id="UP000775213"/>
    </source>
</evidence>
<dbReference type="Proteomes" id="UP000775213">
    <property type="component" value="Unassembled WGS sequence"/>
</dbReference>
<evidence type="ECO:0000313" key="3">
    <source>
        <dbReference type="EMBL" id="KAH0460472.1"/>
    </source>
</evidence>
<sequence length="112" mass="12337">MKRPGGRNLKKINESSPFSKEEIRATNSRPCWHGKIRSCGGESSMHPTSKPQSSLLILQPKHLKIVEIATPTSPSKSKINDCFMIGFISILGIVAQYFNLLDKVGKINEGDA</sequence>
<feature type="transmembrane region" description="Helical" evidence="2">
    <location>
        <begin position="82"/>
        <end position="100"/>
    </location>
</feature>
<name>A0AAV7GY55_DENCH</name>
<keyword evidence="2" id="KW-0812">Transmembrane</keyword>
<keyword evidence="2" id="KW-1133">Transmembrane helix</keyword>
<feature type="compositionally biased region" description="Basic residues" evidence="1">
    <location>
        <begin position="1"/>
        <end position="10"/>
    </location>
</feature>
<feature type="region of interest" description="Disordered" evidence="1">
    <location>
        <begin position="1"/>
        <end position="24"/>
    </location>
</feature>
<dbReference type="AlphaFoldDB" id="A0AAV7GY55"/>
<reference evidence="3 4" key="1">
    <citation type="journal article" date="2021" name="Hortic Res">
        <title>Chromosome-scale assembly of the Dendrobium chrysotoxum genome enhances the understanding of orchid evolution.</title>
        <authorList>
            <person name="Zhang Y."/>
            <person name="Zhang G.Q."/>
            <person name="Zhang D."/>
            <person name="Liu X.D."/>
            <person name="Xu X.Y."/>
            <person name="Sun W.H."/>
            <person name="Yu X."/>
            <person name="Zhu X."/>
            <person name="Wang Z.W."/>
            <person name="Zhao X."/>
            <person name="Zhong W.Y."/>
            <person name="Chen H."/>
            <person name="Yin W.L."/>
            <person name="Huang T."/>
            <person name="Niu S.C."/>
            <person name="Liu Z.J."/>
        </authorList>
    </citation>
    <scope>NUCLEOTIDE SEQUENCE [LARGE SCALE GENOMIC DNA]</scope>
    <source>
        <strain evidence="3">Lindl</strain>
    </source>
</reference>
<organism evidence="3 4">
    <name type="scientific">Dendrobium chrysotoxum</name>
    <name type="common">Orchid</name>
    <dbReference type="NCBI Taxonomy" id="161865"/>
    <lineage>
        <taxon>Eukaryota</taxon>
        <taxon>Viridiplantae</taxon>
        <taxon>Streptophyta</taxon>
        <taxon>Embryophyta</taxon>
        <taxon>Tracheophyta</taxon>
        <taxon>Spermatophyta</taxon>
        <taxon>Magnoliopsida</taxon>
        <taxon>Liliopsida</taxon>
        <taxon>Asparagales</taxon>
        <taxon>Orchidaceae</taxon>
        <taxon>Epidendroideae</taxon>
        <taxon>Malaxideae</taxon>
        <taxon>Dendrobiinae</taxon>
        <taxon>Dendrobium</taxon>
    </lineage>
</organism>
<keyword evidence="2" id="KW-0472">Membrane</keyword>
<proteinExistence type="predicted"/>
<protein>
    <submittedName>
        <fullName evidence="3">Uncharacterized protein</fullName>
    </submittedName>
</protein>